<feature type="domain" description="Beta-lactamase-related" evidence="1">
    <location>
        <begin position="52"/>
        <end position="326"/>
    </location>
</feature>
<evidence type="ECO:0000313" key="2">
    <source>
        <dbReference type="EMBL" id="CAD8086387.1"/>
    </source>
</evidence>
<accession>A0A8S1MZQ3</accession>
<organism evidence="2 3">
    <name type="scientific">Paramecium sonneborni</name>
    <dbReference type="NCBI Taxonomy" id="65129"/>
    <lineage>
        <taxon>Eukaryota</taxon>
        <taxon>Sar</taxon>
        <taxon>Alveolata</taxon>
        <taxon>Ciliophora</taxon>
        <taxon>Intramacronucleata</taxon>
        <taxon>Oligohymenophorea</taxon>
        <taxon>Peniculida</taxon>
        <taxon>Parameciidae</taxon>
        <taxon>Paramecium</taxon>
    </lineage>
</organism>
<gene>
    <name evidence="2" type="ORF">PSON_ATCC_30995.1.T0490337</name>
</gene>
<comment type="caution">
    <text evidence="2">The sequence shown here is derived from an EMBL/GenBank/DDBJ whole genome shotgun (WGS) entry which is preliminary data.</text>
</comment>
<evidence type="ECO:0000259" key="1">
    <source>
        <dbReference type="Pfam" id="PF00144"/>
    </source>
</evidence>
<dbReference type="Pfam" id="PF00144">
    <property type="entry name" value="Beta-lactamase"/>
    <property type="match status" value="1"/>
</dbReference>
<dbReference type="AlphaFoldDB" id="A0A8S1MZQ3"/>
<sequence length="359" mass="40782">MKQKGQQKKKVITREILLEQLKQNLQMMNHKMSFLVQGADGEIFIKEHLCEQGKQPYDDNTRIHIASGCKWIAMATIMKVVELGLVNVNTKVIDIYPEFRNTNPNLILKHLITHTSGYELADEWILDLDISLQESVIGIAKGGKYPASKVHFQGGTKVGYSDIGMQIAGGMAEKITGKSFHQLFNEFIAIPLEMKNAEFTAFDGQKGQNIAIADGFLIRMIDYANFMRMILNYGTFNGKQILKISTVKQMLQDYTSDLPVSKKIMKEVVGDVSDFYGFGIGAWIYDTNQNNQPVIFSSSGIHGFSNWIDIENQYLCIFYIRTEVENEPLISELTESMRPQILEFVLKETEKLKQKLVNV</sequence>
<keyword evidence="3" id="KW-1185">Reference proteome</keyword>
<name>A0A8S1MZQ3_9CILI</name>
<protein>
    <recommendedName>
        <fullName evidence="1">Beta-lactamase-related domain-containing protein</fullName>
    </recommendedName>
</protein>
<dbReference type="InterPro" id="IPR050789">
    <property type="entry name" value="Diverse_Enzym_Activities"/>
</dbReference>
<dbReference type="PANTHER" id="PTHR43283:SF3">
    <property type="entry name" value="BETA-LACTAMASE FAMILY PROTEIN (AFU_ORTHOLOGUE AFUA_5G07500)"/>
    <property type="match status" value="1"/>
</dbReference>
<dbReference type="Proteomes" id="UP000692954">
    <property type="component" value="Unassembled WGS sequence"/>
</dbReference>
<dbReference type="PANTHER" id="PTHR43283">
    <property type="entry name" value="BETA-LACTAMASE-RELATED"/>
    <property type="match status" value="1"/>
</dbReference>
<proteinExistence type="predicted"/>
<dbReference type="InterPro" id="IPR001466">
    <property type="entry name" value="Beta-lactam-related"/>
</dbReference>
<dbReference type="OrthoDB" id="5946976at2759"/>
<reference evidence="2" key="1">
    <citation type="submission" date="2021-01" db="EMBL/GenBank/DDBJ databases">
        <authorList>
            <consortium name="Genoscope - CEA"/>
            <person name="William W."/>
        </authorList>
    </citation>
    <scope>NUCLEOTIDE SEQUENCE</scope>
</reference>
<evidence type="ECO:0000313" key="3">
    <source>
        <dbReference type="Proteomes" id="UP000692954"/>
    </source>
</evidence>
<dbReference type="EMBL" id="CAJJDN010000049">
    <property type="protein sequence ID" value="CAD8086387.1"/>
    <property type="molecule type" value="Genomic_DNA"/>
</dbReference>